<gene>
    <name evidence="2" type="ORF">APAL1065_LOCUS14933</name>
</gene>
<reference evidence="2" key="1">
    <citation type="submission" date="2021-01" db="EMBL/GenBank/DDBJ databases">
        <authorList>
            <person name="Corre E."/>
            <person name="Pelletier E."/>
            <person name="Niang G."/>
            <person name="Scheremetjew M."/>
            <person name="Finn R."/>
            <person name="Kale V."/>
            <person name="Holt S."/>
            <person name="Cochrane G."/>
            <person name="Meng A."/>
            <person name="Brown T."/>
            <person name="Cohen L."/>
        </authorList>
    </citation>
    <scope>NUCLEOTIDE SEQUENCE</scope>
    <source>
        <strain evidence="2">CCMP125</strain>
    </source>
</reference>
<sequence>MLEERAGIEHDVYRHQMKIWRISQETKNCEPMTRFPELQPLVPQQENGGEIRFPGLSRSPAAVVPLQLRVLLLQRRRIELALSEINKPQRSSPEPPQPATDDPRHFDPVDPQQFISRPFISEETFTMDIFDEVEQQDAAFSSNATPQAHHDETLASTFERSSSSASNVLGFFESDLVQNRYNMFD</sequence>
<feature type="region of interest" description="Disordered" evidence="1">
    <location>
        <begin position="84"/>
        <end position="106"/>
    </location>
</feature>
<dbReference type="AlphaFoldDB" id="A0A7S2YET0"/>
<name>A0A7S2YET0_9STRA</name>
<protein>
    <submittedName>
        <fullName evidence="2">Uncharacterized protein</fullName>
    </submittedName>
</protein>
<evidence type="ECO:0000256" key="1">
    <source>
        <dbReference type="SAM" id="MobiDB-lite"/>
    </source>
</evidence>
<dbReference type="EMBL" id="HBHT01022265">
    <property type="protein sequence ID" value="CAD9972313.1"/>
    <property type="molecule type" value="Transcribed_RNA"/>
</dbReference>
<proteinExistence type="predicted"/>
<organism evidence="2">
    <name type="scientific">Entomoneis paludosa</name>
    <dbReference type="NCBI Taxonomy" id="265537"/>
    <lineage>
        <taxon>Eukaryota</taxon>
        <taxon>Sar</taxon>
        <taxon>Stramenopiles</taxon>
        <taxon>Ochrophyta</taxon>
        <taxon>Bacillariophyta</taxon>
        <taxon>Bacillariophyceae</taxon>
        <taxon>Bacillariophycidae</taxon>
        <taxon>Entomoneidaceae</taxon>
        <taxon>Entomoneis</taxon>
    </lineage>
</organism>
<evidence type="ECO:0000313" key="2">
    <source>
        <dbReference type="EMBL" id="CAD9972313.1"/>
    </source>
</evidence>
<accession>A0A7S2YET0</accession>